<evidence type="ECO:0000256" key="3">
    <source>
        <dbReference type="ARBA" id="ARBA00022475"/>
    </source>
</evidence>
<dbReference type="FunCoup" id="R7VHP7">
    <property type="interactions" value="327"/>
</dbReference>
<feature type="transmembrane region" description="Helical" evidence="7">
    <location>
        <begin position="248"/>
        <end position="268"/>
    </location>
</feature>
<dbReference type="GO" id="GO:0043652">
    <property type="term" value="P:engulfment of apoptotic cell"/>
    <property type="evidence" value="ECO:0007669"/>
    <property type="project" value="TreeGrafter"/>
</dbReference>
<dbReference type="GO" id="GO:0005886">
    <property type="term" value="C:plasma membrane"/>
    <property type="evidence" value="ECO:0007669"/>
    <property type="project" value="UniProtKB-SubCell"/>
</dbReference>
<evidence type="ECO:0000313" key="8">
    <source>
        <dbReference type="EMBL" id="ELU18097.1"/>
    </source>
</evidence>
<dbReference type="OrthoDB" id="6136301at2759"/>
<keyword evidence="3" id="KW-1003">Cell membrane</keyword>
<dbReference type="EMBL" id="KB292128">
    <property type="protein sequence ID" value="ELU18097.1"/>
    <property type="molecule type" value="Genomic_DNA"/>
</dbReference>
<dbReference type="OMA" id="AMVQILW"/>
<feature type="non-terminal residue" evidence="8">
    <location>
        <position position="1"/>
    </location>
</feature>
<name>R7VHP7_CAPTE</name>
<dbReference type="GO" id="GO:0070782">
    <property type="term" value="P:phosphatidylserine exposure on apoptotic cell surface"/>
    <property type="evidence" value="ECO:0007669"/>
    <property type="project" value="TreeGrafter"/>
</dbReference>
<comment type="subcellular location">
    <subcellularLocation>
        <location evidence="1">Cell membrane</location>
        <topology evidence="1">Multi-pass membrane protein</topology>
    </subcellularLocation>
    <subcellularLocation>
        <location evidence="7">Membrane</location>
        <topology evidence="7">Multi-pass membrane protein</topology>
    </subcellularLocation>
</comment>
<reference evidence="8 10" key="2">
    <citation type="journal article" date="2013" name="Nature">
        <title>Insights into bilaterian evolution from three spiralian genomes.</title>
        <authorList>
            <person name="Simakov O."/>
            <person name="Marletaz F."/>
            <person name="Cho S.J."/>
            <person name="Edsinger-Gonzales E."/>
            <person name="Havlak P."/>
            <person name="Hellsten U."/>
            <person name="Kuo D.H."/>
            <person name="Larsson T."/>
            <person name="Lv J."/>
            <person name="Arendt D."/>
            <person name="Savage R."/>
            <person name="Osoegawa K."/>
            <person name="de Jong P."/>
            <person name="Grimwood J."/>
            <person name="Chapman J.A."/>
            <person name="Shapiro H."/>
            <person name="Aerts A."/>
            <person name="Otillar R.P."/>
            <person name="Terry A.Y."/>
            <person name="Boore J.L."/>
            <person name="Grigoriev I.V."/>
            <person name="Lindberg D.R."/>
            <person name="Seaver E.C."/>
            <person name="Weisblat D.A."/>
            <person name="Putnam N.H."/>
            <person name="Rokhsar D.S."/>
        </authorList>
    </citation>
    <scope>NUCLEOTIDE SEQUENCE</scope>
    <source>
        <strain evidence="8 10">I ESC-2004</strain>
    </source>
</reference>
<dbReference type="AlphaFoldDB" id="R7VHP7"/>
<comment type="similarity">
    <text evidence="2 7">Belongs to the XK family.</text>
</comment>
<feature type="transmembrane region" description="Helical" evidence="7">
    <location>
        <begin position="220"/>
        <end position="242"/>
    </location>
</feature>
<evidence type="ECO:0000256" key="5">
    <source>
        <dbReference type="ARBA" id="ARBA00022989"/>
    </source>
</evidence>
<feature type="non-terminal residue" evidence="8">
    <location>
        <position position="364"/>
    </location>
</feature>
<dbReference type="Pfam" id="PF09815">
    <property type="entry name" value="XK-related"/>
    <property type="match status" value="1"/>
</dbReference>
<feature type="transmembrane region" description="Helical" evidence="7">
    <location>
        <begin position="180"/>
        <end position="199"/>
    </location>
</feature>
<feature type="transmembrane region" description="Helical" evidence="7">
    <location>
        <begin position="304"/>
        <end position="326"/>
    </location>
</feature>
<keyword evidence="4 7" id="KW-0812">Transmembrane</keyword>
<keyword evidence="5 7" id="KW-1133">Transmembrane helix</keyword>
<keyword evidence="6 7" id="KW-0472">Membrane</keyword>
<evidence type="ECO:0000313" key="10">
    <source>
        <dbReference type="Proteomes" id="UP000014760"/>
    </source>
</evidence>
<dbReference type="GO" id="GO:1902742">
    <property type="term" value="P:apoptotic process involved in development"/>
    <property type="evidence" value="ECO:0007669"/>
    <property type="project" value="TreeGrafter"/>
</dbReference>
<dbReference type="EMBL" id="AMQN01016496">
    <property type="status" value="NOT_ANNOTATED_CDS"/>
    <property type="molecule type" value="Genomic_DNA"/>
</dbReference>
<proteinExistence type="inferred from homology"/>
<dbReference type="InterPro" id="IPR050895">
    <property type="entry name" value="XK-related_scramblase"/>
</dbReference>
<evidence type="ECO:0000313" key="9">
    <source>
        <dbReference type="EnsemblMetazoa" id="CapteP24438"/>
    </source>
</evidence>
<accession>R7VHP7</accession>
<dbReference type="PANTHER" id="PTHR16024">
    <property type="entry name" value="XK-RELATED PROTEIN"/>
    <property type="match status" value="1"/>
</dbReference>
<dbReference type="PANTHER" id="PTHR16024:SF6">
    <property type="entry name" value="XK-RELATED PROTEIN"/>
    <property type="match status" value="1"/>
</dbReference>
<feature type="transmembrane region" description="Helical" evidence="7">
    <location>
        <begin position="338"/>
        <end position="358"/>
    </location>
</feature>
<feature type="transmembrane region" description="Helical" evidence="7">
    <location>
        <begin position="92"/>
        <end position="110"/>
    </location>
</feature>
<evidence type="ECO:0000256" key="1">
    <source>
        <dbReference type="ARBA" id="ARBA00004651"/>
    </source>
</evidence>
<gene>
    <name evidence="8" type="ORF">CAPTEDRAFT_24438</name>
</gene>
<dbReference type="InterPro" id="IPR018629">
    <property type="entry name" value="XK-rel"/>
</dbReference>
<dbReference type="Proteomes" id="UP000014760">
    <property type="component" value="Unassembled WGS sequence"/>
</dbReference>
<evidence type="ECO:0000256" key="2">
    <source>
        <dbReference type="ARBA" id="ARBA00008789"/>
    </source>
</evidence>
<evidence type="ECO:0000256" key="4">
    <source>
        <dbReference type="ARBA" id="ARBA00022692"/>
    </source>
</evidence>
<reference evidence="9" key="3">
    <citation type="submission" date="2015-06" db="UniProtKB">
        <authorList>
            <consortium name="EnsemblMetazoa"/>
        </authorList>
    </citation>
    <scope>IDENTIFICATION</scope>
</reference>
<feature type="transmembrane region" description="Helical" evidence="7">
    <location>
        <begin position="280"/>
        <end position="298"/>
    </location>
</feature>
<sequence>VFDLLGNIVGIGSYLSDVVTDCWVAYTHFVRYNWWWFSLTLGFVIIPSLVMTFFSTVWYIQEHRDPHHQHIKYSLDDHPSESKKKKVSTRRWVSRFILLFFQVAPVLRYLDSIIFCCRSWMANKKGNHRVKRHWYERMLYEDTDATLLRLMECFMEAAPQLVLQLYIISINGLHDEWYNAAAQVLSCVTSLFSLSWAIAAYHKALRLSLADKSNLNWKGFALLILWRVFTIGARISAMALFASEVSPWIFAAAIAIHWLVMFIWCLTKKTEFCHHSWQEPFFKAVMSVVYIFGFLNLLEGYTRFRYIFFYSLVYLENLAMMMVWFWMGGTDMRWFHKGAVVCIVLGFLVGVTFQMVYYKFYHPN</sequence>
<protein>
    <recommendedName>
        <fullName evidence="7">XK-related protein</fullName>
    </recommendedName>
</protein>
<evidence type="ECO:0000256" key="7">
    <source>
        <dbReference type="RuleBase" id="RU910716"/>
    </source>
</evidence>
<organism evidence="8">
    <name type="scientific">Capitella teleta</name>
    <name type="common">Polychaete worm</name>
    <dbReference type="NCBI Taxonomy" id="283909"/>
    <lineage>
        <taxon>Eukaryota</taxon>
        <taxon>Metazoa</taxon>
        <taxon>Spiralia</taxon>
        <taxon>Lophotrochozoa</taxon>
        <taxon>Annelida</taxon>
        <taxon>Polychaeta</taxon>
        <taxon>Sedentaria</taxon>
        <taxon>Scolecida</taxon>
        <taxon>Capitellidae</taxon>
        <taxon>Capitella</taxon>
    </lineage>
</organism>
<reference evidence="10" key="1">
    <citation type="submission" date="2012-12" db="EMBL/GenBank/DDBJ databases">
        <authorList>
            <person name="Hellsten U."/>
            <person name="Grimwood J."/>
            <person name="Chapman J.A."/>
            <person name="Shapiro H."/>
            <person name="Aerts A."/>
            <person name="Otillar R.P."/>
            <person name="Terry A.Y."/>
            <person name="Boore J.L."/>
            <person name="Simakov O."/>
            <person name="Marletaz F."/>
            <person name="Cho S.-J."/>
            <person name="Edsinger-Gonzales E."/>
            <person name="Havlak P."/>
            <person name="Kuo D.-H."/>
            <person name="Larsson T."/>
            <person name="Lv J."/>
            <person name="Arendt D."/>
            <person name="Savage R."/>
            <person name="Osoegawa K."/>
            <person name="de Jong P."/>
            <person name="Lindberg D.R."/>
            <person name="Seaver E.C."/>
            <person name="Weisblat D.A."/>
            <person name="Putnam N.H."/>
            <person name="Grigoriev I.V."/>
            <person name="Rokhsar D.S."/>
        </authorList>
    </citation>
    <scope>NUCLEOTIDE SEQUENCE</scope>
    <source>
        <strain evidence="10">I ESC-2004</strain>
    </source>
</reference>
<keyword evidence="10" id="KW-1185">Reference proteome</keyword>
<dbReference type="HOGENOM" id="CLU_028534_4_1_1"/>
<feature type="transmembrane region" description="Helical" evidence="7">
    <location>
        <begin position="34"/>
        <end position="60"/>
    </location>
</feature>
<evidence type="ECO:0000256" key="6">
    <source>
        <dbReference type="ARBA" id="ARBA00023136"/>
    </source>
</evidence>
<dbReference type="EnsemblMetazoa" id="CapteT24438">
    <property type="protein sequence ID" value="CapteP24438"/>
    <property type="gene ID" value="CapteG24438"/>
</dbReference>